<dbReference type="PANTHER" id="PTHR33734">
    <property type="entry name" value="LYSM DOMAIN-CONTAINING GPI-ANCHORED PROTEIN 2"/>
    <property type="match status" value="1"/>
</dbReference>
<name>A0A0A5G7D1_9BACI</name>
<comment type="caution">
    <text evidence="2">The sequence shown here is derived from an EMBL/GenBank/DDBJ whole genome shotgun (WGS) entry which is preliminary data.</text>
</comment>
<feature type="domain" description="LysM" evidence="1">
    <location>
        <begin position="2"/>
        <end position="46"/>
    </location>
</feature>
<dbReference type="CDD" id="cd00118">
    <property type="entry name" value="LysM"/>
    <property type="match status" value="2"/>
</dbReference>
<dbReference type="Proteomes" id="UP000030403">
    <property type="component" value="Unassembled WGS sequence"/>
</dbReference>
<dbReference type="Pfam" id="PF01476">
    <property type="entry name" value="LysM"/>
    <property type="match status" value="2"/>
</dbReference>
<proteinExistence type="predicted"/>
<dbReference type="EMBL" id="AVPF01000027">
    <property type="protein sequence ID" value="KGX86985.1"/>
    <property type="molecule type" value="Genomic_DNA"/>
</dbReference>
<dbReference type="SUPFAM" id="SSF54106">
    <property type="entry name" value="LysM domain"/>
    <property type="match status" value="2"/>
</dbReference>
<evidence type="ECO:0000313" key="2">
    <source>
        <dbReference type="EMBL" id="KGX86985.1"/>
    </source>
</evidence>
<dbReference type="InterPro" id="IPR036779">
    <property type="entry name" value="LysM_dom_sf"/>
</dbReference>
<feature type="domain" description="LysM" evidence="1">
    <location>
        <begin position="51"/>
        <end position="95"/>
    </location>
</feature>
<sequence>MQIHVVKNGESLYSIANKYSVKMDEIIVANKLEEPAFLVDGQAIVIPVSGEYYFVKNGDSLESIAHQFGLTAQELAEINEFPINDFPPVGLRLYIPSQLE</sequence>
<dbReference type="InterPro" id="IPR018392">
    <property type="entry name" value="LysM"/>
</dbReference>
<dbReference type="PANTHER" id="PTHR33734:SF22">
    <property type="entry name" value="MEMBRANE-BOUND LYTIC MUREIN TRANSGLYCOSYLASE D"/>
    <property type="match status" value="1"/>
</dbReference>
<protein>
    <recommendedName>
        <fullName evidence="1">LysM domain-containing protein</fullName>
    </recommendedName>
</protein>
<reference evidence="2 3" key="1">
    <citation type="submission" date="2013-08" db="EMBL/GenBank/DDBJ databases">
        <authorList>
            <person name="Huang J."/>
            <person name="Wang G."/>
        </authorList>
    </citation>
    <scope>NUCLEOTIDE SEQUENCE [LARGE SCALE GENOMIC DNA]</scope>
    <source>
        <strain evidence="2 3">BH030004</strain>
    </source>
</reference>
<dbReference type="STRING" id="1385511.GCA_000425225_03376"/>
<dbReference type="Gene3D" id="3.10.350.10">
    <property type="entry name" value="LysM domain"/>
    <property type="match status" value="2"/>
</dbReference>
<keyword evidence="3" id="KW-1185">Reference proteome</keyword>
<dbReference type="eggNOG" id="COG1388">
    <property type="taxonomic scope" value="Bacteria"/>
</dbReference>
<dbReference type="AlphaFoldDB" id="A0A0A5G7D1"/>
<gene>
    <name evidence="2" type="ORF">N783_10595</name>
</gene>
<organism evidence="2 3">
    <name type="scientific">Pontibacillus marinus BH030004 = DSM 16465</name>
    <dbReference type="NCBI Taxonomy" id="1385511"/>
    <lineage>
        <taxon>Bacteria</taxon>
        <taxon>Bacillati</taxon>
        <taxon>Bacillota</taxon>
        <taxon>Bacilli</taxon>
        <taxon>Bacillales</taxon>
        <taxon>Bacillaceae</taxon>
        <taxon>Pontibacillus</taxon>
    </lineage>
</organism>
<dbReference type="SMART" id="SM00257">
    <property type="entry name" value="LysM"/>
    <property type="match status" value="2"/>
</dbReference>
<dbReference type="PROSITE" id="PS51782">
    <property type="entry name" value="LYSM"/>
    <property type="match status" value="2"/>
</dbReference>
<evidence type="ECO:0000313" key="3">
    <source>
        <dbReference type="Proteomes" id="UP000030403"/>
    </source>
</evidence>
<accession>A0A0A5G7D1</accession>
<dbReference type="OrthoDB" id="2033517at2"/>
<dbReference type="RefSeq" id="WP_027446979.1">
    <property type="nucleotide sequence ID" value="NZ_AULJ01000044.1"/>
</dbReference>
<evidence type="ECO:0000259" key="1">
    <source>
        <dbReference type="PROSITE" id="PS51782"/>
    </source>
</evidence>